<keyword evidence="3" id="KW-1185">Reference proteome</keyword>
<keyword evidence="1" id="KW-0472">Membrane</keyword>
<feature type="transmembrane region" description="Helical" evidence="1">
    <location>
        <begin position="27"/>
        <end position="48"/>
    </location>
</feature>
<reference evidence="2 3" key="1">
    <citation type="submission" date="2021-02" db="EMBL/GenBank/DDBJ databases">
        <title>FDA dAtabase for Regulatory Grade micrObial Sequences (FDA-ARGOS): Supporting development and validation of Infectious Disease Dx tests.</title>
        <authorList>
            <person name="Minogue T."/>
            <person name="Wolcott M."/>
            <person name="Wasieloski L."/>
            <person name="Aguilar W."/>
            <person name="Moore D."/>
            <person name="Jaissle J."/>
            <person name="Tallon L."/>
            <person name="Sadzewicz L."/>
            <person name="Zhao X."/>
            <person name="Boylan J."/>
            <person name="Ott S."/>
            <person name="Bowen H."/>
            <person name="Vavikolanu K."/>
            <person name="Mehta A."/>
            <person name="Aluvathingal J."/>
            <person name="Nadendla S."/>
            <person name="Yan Y."/>
            <person name="Sichtig H."/>
        </authorList>
    </citation>
    <scope>NUCLEOTIDE SEQUENCE [LARGE SCALE GENOMIC DNA]</scope>
    <source>
        <strain evidence="2 3">FDAARGOS_1272</strain>
    </source>
</reference>
<organism evidence="2 3">
    <name type="scientific">Burkholderia dolosa</name>
    <dbReference type="NCBI Taxonomy" id="152500"/>
    <lineage>
        <taxon>Bacteria</taxon>
        <taxon>Pseudomonadati</taxon>
        <taxon>Pseudomonadota</taxon>
        <taxon>Betaproteobacteria</taxon>
        <taxon>Burkholderiales</taxon>
        <taxon>Burkholderiaceae</taxon>
        <taxon>Burkholderia</taxon>
        <taxon>Burkholderia cepacia complex</taxon>
    </lineage>
</organism>
<evidence type="ECO:0000313" key="3">
    <source>
        <dbReference type="Proteomes" id="UP000625568"/>
    </source>
</evidence>
<evidence type="ECO:0000256" key="1">
    <source>
        <dbReference type="SAM" id="Phobius"/>
    </source>
</evidence>
<protein>
    <submittedName>
        <fullName evidence="2">Uncharacterized protein</fullName>
    </submittedName>
</protein>
<keyword evidence="1" id="KW-0812">Transmembrane</keyword>
<gene>
    <name evidence="2" type="ORF">I6K02_09565</name>
</gene>
<dbReference type="GeneID" id="93126874"/>
<accession>A0A892I5I7</accession>
<proteinExistence type="predicted"/>
<name>A0A892I5I7_9BURK</name>
<dbReference type="AlphaFoldDB" id="A0A892I5I7"/>
<keyword evidence="1" id="KW-1133">Transmembrane helix</keyword>
<dbReference type="Proteomes" id="UP000625568">
    <property type="component" value="Chromosome 1"/>
</dbReference>
<evidence type="ECO:0000313" key="2">
    <source>
        <dbReference type="EMBL" id="QRO76180.1"/>
    </source>
</evidence>
<dbReference type="RefSeq" id="WP_158380484.1">
    <property type="nucleotide sequence ID" value="NZ_CABVPR010000028.1"/>
</dbReference>
<sequence length="53" mass="5740">MDDVVLNHLHVSGDGEHAMNNFYSMKMAIKFIAAAVVSYAILGTANVVSTTKR</sequence>
<dbReference type="EMBL" id="CP069482">
    <property type="protein sequence ID" value="QRO76180.1"/>
    <property type="molecule type" value="Genomic_DNA"/>
</dbReference>